<dbReference type="AlphaFoldDB" id="A0A839GD79"/>
<dbReference type="RefSeq" id="WP_182512573.1">
    <property type="nucleotide sequence ID" value="NZ_JACJIQ010000005.1"/>
</dbReference>
<dbReference type="EMBL" id="JACJIQ010000005">
    <property type="protein sequence ID" value="MBA9076862.1"/>
    <property type="molecule type" value="Genomic_DNA"/>
</dbReference>
<organism evidence="3 4">
    <name type="scientific">Rufibacter quisquiliarum</name>
    <dbReference type="NCBI Taxonomy" id="1549639"/>
    <lineage>
        <taxon>Bacteria</taxon>
        <taxon>Pseudomonadati</taxon>
        <taxon>Bacteroidota</taxon>
        <taxon>Cytophagia</taxon>
        <taxon>Cytophagales</taxon>
        <taxon>Hymenobacteraceae</taxon>
        <taxon>Rufibacter</taxon>
    </lineage>
</organism>
<dbReference type="InterPro" id="IPR036761">
    <property type="entry name" value="TTHA0802/YceI-like_sf"/>
</dbReference>
<dbReference type="PANTHER" id="PTHR34406:SF1">
    <property type="entry name" value="PROTEIN YCEI"/>
    <property type="match status" value="1"/>
</dbReference>
<name>A0A839GD79_9BACT</name>
<evidence type="ECO:0000259" key="2">
    <source>
        <dbReference type="SMART" id="SM00867"/>
    </source>
</evidence>
<feature type="domain" description="Lipid/polyisoprenoid-binding YceI-like" evidence="2">
    <location>
        <begin position="42"/>
        <end position="216"/>
    </location>
</feature>
<comment type="caution">
    <text evidence="3">The sequence shown here is derived from an EMBL/GenBank/DDBJ whole genome shotgun (WGS) entry which is preliminary data.</text>
</comment>
<reference evidence="3 4" key="1">
    <citation type="submission" date="2020-08" db="EMBL/GenBank/DDBJ databases">
        <title>Genomic Encyclopedia of Type Strains, Phase IV (KMG-IV): sequencing the most valuable type-strain genomes for metagenomic binning, comparative biology and taxonomic classification.</title>
        <authorList>
            <person name="Goeker M."/>
        </authorList>
    </citation>
    <scope>NUCLEOTIDE SEQUENCE [LARGE SCALE GENOMIC DNA]</scope>
    <source>
        <strain evidence="3 4">DSM 29854</strain>
    </source>
</reference>
<dbReference type="Pfam" id="PF04264">
    <property type="entry name" value="YceI"/>
    <property type="match status" value="1"/>
</dbReference>
<keyword evidence="1" id="KW-0732">Signal</keyword>
<dbReference type="Gene3D" id="2.40.128.110">
    <property type="entry name" value="Lipid/polyisoprenoid-binding, YceI-like"/>
    <property type="match status" value="1"/>
</dbReference>
<accession>A0A839GD79</accession>
<feature type="chain" id="PRO_5032409794" evidence="1">
    <location>
        <begin position="30"/>
        <end position="236"/>
    </location>
</feature>
<evidence type="ECO:0000313" key="4">
    <source>
        <dbReference type="Proteomes" id="UP000563094"/>
    </source>
</evidence>
<evidence type="ECO:0000256" key="1">
    <source>
        <dbReference type="SAM" id="SignalP"/>
    </source>
</evidence>
<evidence type="ECO:0000313" key="3">
    <source>
        <dbReference type="EMBL" id="MBA9076862.1"/>
    </source>
</evidence>
<gene>
    <name evidence="3" type="ORF">FHS90_001570</name>
</gene>
<dbReference type="PANTHER" id="PTHR34406">
    <property type="entry name" value="PROTEIN YCEI"/>
    <property type="match status" value="1"/>
</dbReference>
<feature type="signal peptide" evidence="1">
    <location>
        <begin position="1"/>
        <end position="29"/>
    </location>
</feature>
<dbReference type="SMART" id="SM00867">
    <property type="entry name" value="YceI"/>
    <property type="match status" value="1"/>
</dbReference>
<proteinExistence type="predicted"/>
<protein>
    <submittedName>
        <fullName evidence="3">Polyisoprenoid-binding protein YceI</fullName>
    </submittedName>
</protein>
<dbReference type="Proteomes" id="UP000563094">
    <property type="component" value="Unassembled WGS sequence"/>
</dbReference>
<keyword evidence="4" id="KW-1185">Reference proteome</keyword>
<dbReference type="InterPro" id="IPR007372">
    <property type="entry name" value="Lipid/polyisoprenoid-bd_YceI"/>
</dbReference>
<sequence>MKKVVLSALVAAAVGVSAFKAASSGPTHAASAAEVRTSDMKRYKVVPEESKVTWVGRKVTGEHNGNIKLASGVILHEKAGLRGGTFVMDMTSITCNDLQGNSNKKLVDHLKADDFFSVASHPTASFAITNLAPRQNAKAGTANYIVTGNLTIKGISNEVTFPAYVGVKKDVATAKATLKFDRTKWDIKYRSGNFFENLGDKAIQDDVELQIELVAKLEEVAKAKKSKDPKDKTARL</sequence>
<dbReference type="SUPFAM" id="SSF101874">
    <property type="entry name" value="YceI-like"/>
    <property type="match status" value="1"/>
</dbReference>